<sequence length="107" mass="12488">MLSCPSLLCSDTEAQEDTFMERLGRLREHVTSSATTLLEKGKAVVEDISNSKYAVESRYVCTHARTWARTWAQTCLKNFHLFFYVIPRTWLQEQMERVVNKLQELKS</sequence>
<dbReference type="AlphaFoldDB" id="A0A3B5JZX8"/>
<name>A0A3B5JZX8_TAKRU</name>
<proteinExistence type="predicted"/>
<organism evidence="1 2">
    <name type="scientific">Takifugu rubripes</name>
    <name type="common">Japanese pufferfish</name>
    <name type="synonym">Fugu rubripes</name>
    <dbReference type="NCBI Taxonomy" id="31033"/>
    <lineage>
        <taxon>Eukaryota</taxon>
        <taxon>Metazoa</taxon>
        <taxon>Chordata</taxon>
        <taxon>Craniata</taxon>
        <taxon>Vertebrata</taxon>
        <taxon>Euteleostomi</taxon>
        <taxon>Actinopterygii</taxon>
        <taxon>Neopterygii</taxon>
        <taxon>Teleostei</taxon>
        <taxon>Neoteleostei</taxon>
        <taxon>Acanthomorphata</taxon>
        <taxon>Eupercaria</taxon>
        <taxon>Tetraodontiformes</taxon>
        <taxon>Tetradontoidea</taxon>
        <taxon>Tetraodontidae</taxon>
        <taxon>Takifugu</taxon>
    </lineage>
</organism>
<reference evidence="1" key="3">
    <citation type="submission" date="2025-09" db="UniProtKB">
        <authorList>
            <consortium name="Ensembl"/>
        </authorList>
    </citation>
    <scope>IDENTIFICATION</scope>
</reference>
<dbReference type="Ensembl" id="ENSTRUT00000049655.2">
    <property type="protein sequence ID" value="ENSTRUP00000048711.1"/>
    <property type="gene ID" value="ENSTRUG00000019534.2"/>
</dbReference>
<dbReference type="Proteomes" id="UP000005226">
    <property type="component" value="Chromosome 7"/>
</dbReference>
<reference evidence="1 2" key="1">
    <citation type="journal article" date="2011" name="Genome Biol. Evol.">
        <title>Integration of the genetic map and genome assembly of fugu facilitates insights into distinct features of genome evolution in teleosts and mammals.</title>
        <authorList>
            <person name="Kai W."/>
            <person name="Kikuchi K."/>
            <person name="Tohari S."/>
            <person name="Chew A.K."/>
            <person name="Tay A."/>
            <person name="Fujiwara A."/>
            <person name="Hosoya S."/>
            <person name="Suetake H."/>
            <person name="Naruse K."/>
            <person name="Brenner S."/>
            <person name="Suzuki Y."/>
            <person name="Venkatesh B."/>
        </authorList>
    </citation>
    <scope>NUCLEOTIDE SEQUENCE [LARGE SCALE GENOMIC DNA]</scope>
</reference>
<evidence type="ECO:0000313" key="2">
    <source>
        <dbReference type="Proteomes" id="UP000005226"/>
    </source>
</evidence>
<evidence type="ECO:0000313" key="1">
    <source>
        <dbReference type="Ensembl" id="ENSTRUP00000048711.1"/>
    </source>
</evidence>
<reference evidence="1" key="2">
    <citation type="submission" date="2025-08" db="UniProtKB">
        <authorList>
            <consortium name="Ensembl"/>
        </authorList>
    </citation>
    <scope>IDENTIFICATION</scope>
</reference>
<keyword evidence="2" id="KW-1185">Reference proteome</keyword>
<protein>
    <submittedName>
        <fullName evidence="1">Uncharacterized protein</fullName>
    </submittedName>
</protein>
<dbReference type="InParanoid" id="A0A3B5JZX8"/>
<accession>A0A3B5JZX8</accession>